<name>A0ACC1R8K8_9HYPO</name>
<gene>
    <name evidence="1" type="ORF">NLG97_g399</name>
</gene>
<protein>
    <submittedName>
        <fullName evidence="1">Uncharacterized protein</fullName>
    </submittedName>
</protein>
<keyword evidence="2" id="KW-1185">Reference proteome</keyword>
<sequence>MLATSFVLASLASVAAAAPNSKVHQHSRRFNSDNWCGAVLTYSGINSVEATWTVPTISIPPNGDAGAHYSEYEWIGMGGTSACSATGDLLQAGTGAEITNGDVTYYAYYQLFGSSGPMINTNLAATSSTDGTFYWENHTTGESSTMALQSNQGHSICTESVEWINERPGDPGNRRPFPDFTNFSFSGISAATYDGSTVNLDGAEDWILYRDQTPEILCHPSRTSSTSMDILRG</sequence>
<reference evidence="1" key="1">
    <citation type="submission" date="2022-07" db="EMBL/GenBank/DDBJ databases">
        <title>Genome Sequence of Lecanicillium saksenae.</title>
        <authorList>
            <person name="Buettner E."/>
        </authorList>
    </citation>
    <scope>NUCLEOTIDE SEQUENCE</scope>
    <source>
        <strain evidence="1">VT-O1</strain>
    </source>
</reference>
<comment type="caution">
    <text evidence="1">The sequence shown here is derived from an EMBL/GenBank/DDBJ whole genome shotgun (WGS) entry which is preliminary data.</text>
</comment>
<dbReference type="Proteomes" id="UP001148737">
    <property type="component" value="Unassembled WGS sequence"/>
</dbReference>
<accession>A0ACC1R8K8</accession>
<dbReference type="EMBL" id="JANAKD010000013">
    <property type="protein sequence ID" value="KAJ3499355.1"/>
    <property type="molecule type" value="Genomic_DNA"/>
</dbReference>
<evidence type="ECO:0000313" key="1">
    <source>
        <dbReference type="EMBL" id="KAJ3499355.1"/>
    </source>
</evidence>
<evidence type="ECO:0000313" key="2">
    <source>
        <dbReference type="Proteomes" id="UP001148737"/>
    </source>
</evidence>
<proteinExistence type="predicted"/>
<organism evidence="1 2">
    <name type="scientific">Lecanicillium saksenae</name>
    <dbReference type="NCBI Taxonomy" id="468837"/>
    <lineage>
        <taxon>Eukaryota</taxon>
        <taxon>Fungi</taxon>
        <taxon>Dikarya</taxon>
        <taxon>Ascomycota</taxon>
        <taxon>Pezizomycotina</taxon>
        <taxon>Sordariomycetes</taxon>
        <taxon>Hypocreomycetidae</taxon>
        <taxon>Hypocreales</taxon>
        <taxon>Cordycipitaceae</taxon>
        <taxon>Lecanicillium</taxon>
    </lineage>
</organism>